<dbReference type="GO" id="GO:0006412">
    <property type="term" value="P:translation"/>
    <property type="evidence" value="ECO:0007669"/>
    <property type="project" value="UniProtKB-UniRule"/>
</dbReference>
<evidence type="ECO:0000313" key="11">
    <source>
        <dbReference type="EMBL" id="VFK69300.1"/>
    </source>
</evidence>
<evidence type="ECO:0000313" key="10">
    <source>
        <dbReference type="EMBL" id="VFK60033.1"/>
    </source>
</evidence>
<dbReference type="GO" id="GO:0003729">
    <property type="term" value="F:mRNA binding"/>
    <property type="evidence" value="ECO:0007669"/>
    <property type="project" value="TreeGrafter"/>
</dbReference>
<name>A0A450ZR22_9GAMM</name>
<dbReference type="EMBL" id="CAADFY010000196">
    <property type="protein sequence ID" value="VFK60033.1"/>
    <property type="molecule type" value="Genomic_DNA"/>
</dbReference>
<evidence type="ECO:0000256" key="6">
    <source>
        <dbReference type="HAMAP-Rule" id="MF_01366"/>
    </source>
</evidence>
<dbReference type="PROSITE" id="PS00783">
    <property type="entry name" value="RIBOSOMAL_L13"/>
    <property type="match status" value="1"/>
</dbReference>
<dbReference type="EMBL" id="CAADFX010000043">
    <property type="protein sequence ID" value="VFK56279.1"/>
    <property type="molecule type" value="Genomic_DNA"/>
</dbReference>
<gene>
    <name evidence="6 8" type="primary">rplM</name>
    <name evidence="9" type="ORF">BECKTUN1418D_GA0071000_104321</name>
    <name evidence="11" type="ORF">BECKTUN1418E_GA0071001_11934</name>
    <name evidence="10" type="ORF">BECKTUN1418F_GA0071002_11964</name>
</gene>
<comment type="function">
    <text evidence="6 8">This protein is one of the early assembly proteins of the 50S ribosomal subunit, although it is not seen to bind rRNA by itself. It is important during the early stages of 50S assembly.</text>
</comment>
<dbReference type="GO" id="GO:0003735">
    <property type="term" value="F:structural constituent of ribosome"/>
    <property type="evidence" value="ECO:0007669"/>
    <property type="project" value="InterPro"/>
</dbReference>
<dbReference type="InterPro" id="IPR005822">
    <property type="entry name" value="Ribosomal_uL13"/>
</dbReference>
<proteinExistence type="inferred from homology"/>
<evidence type="ECO:0000256" key="3">
    <source>
        <dbReference type="ARBA" id="ARBA00022980"/>
    </source>
</evidence>
<dbReference type="SUPFAM" id="SSF52161">
    <property type="entry name" value="Ribosomal protein L13"/>
    <property type="match status" value="1"/>
</dbReference>
<dbReference type="FunFam" id="3.90.1180.10:FF:000001">
    <property type="entry name" value="50S ribosomal protein L13"/>
    <property type="match status" value="1"/>
</dbReference>
<dbReference type="AlphaFoldDB" id="A0A450ZR22"/>
<dbReference type="PANTHER" id="PTHR11545">
    <property type="entry name" value="RIBOSOMAL PROTEIN L13"/>
    <property type="match status" value="1"/>
</dbReference>
<comment type="similarity">
    <text evidence="1 6 7">Belongs to the universal ribosomal protein uL13 family.</text>
</comment>
<dbReference type="Pfam" id="PF00572">
    <property type="entry name" value="Ribosomal_L13"/>
    <property type="match status" value="1"/>
</dbReference>
<sequence length="154" mass="17254">MRTLCKTFSARPASITHDWYLVDADGKTLGRLATEIARRLRGKHKATYTPHMDTGDYIIVINANKIRVTGNKVKDKIYYRHSGYPGGIKSESFEKLLERKPERVIELAVKGMLPKGPLGRAIYRKLRVFPGAMHDHMAQKPKPLDIGGVAVSSP</sequence>
<evidence type="ECO:0000256" key="1">
    <source>
        <dbReference type="ARBA" id="ARBA00006227"/>
    </source>
</evidence>
<evidence type="ECO:0000256" key="7">
    <source>
        <dbReference type="RuleBase" id="RU003877"/>
    </source>
</evidence>
<dbReference type="NCBIfam" id="TIGR01066">
    <property type="entry name" value="rplM_bact"/>
    <property type="match status" value="1"/>
</dbReference>
<evidence type="ECO:0000256" key="4">
    <source>
        <dbReference type="ARBA" id="ARBA00023274"/>
    </source>
</evidence>
<dbReference type="HAMAP" id="MF_01366">
    <property type="entry name" value="Ribosomal_uL13"/>
    <property type="match status" value="1"/>
</dbReference>
<accession>A0A450ZR22</accession>
<evidence type="ECO:0000313" key="9">
    <source>
        <dbReference type="EMBL" id="VFK56279.1"/>
    </source>
</evidence>
<dbReference type="InterPro" id="IPR036899">
    <property type="entry name" value="Ribosomal_uL13_sf"/>
</dbReference>
<dbReference type="CDD" id="cd00392">
    <property type="entry name" value="Ribosomal_L13"/>
    <property type="match status" value="1"/>
</dbReference>
<dbReference type="InterPro" id="IPR005823">
    <property type="entry name" value="Ribosomal_uL13_bac-type"/>
</dbReference>
<comment type="subunit">
    <text evidence="2 6">Part of the 50S ribosomal subunit.</text>
</comment>
<keyword evidence="3 6" id="KW-0689">Ribosomal protein</keyword>
<dbReference type="InterPro" id="IPR023563">
    <property type="entry name" value="Ribosomal_uL13_CS"/>
</dbReference>
<keyword evidence="4 6" id="KW-0687">Ribonucleoprotein</keyword>
<dbReference type="PANTHER" id="PTHR11545:SF2">
    <property type="entry name" value="LARGE RIBOSOMAL SUBUNIT PROTEIN UL13M"/>
    <property type="match status" value="1"/>
</dbReference>
<organism evidence="9">
    <name type="scientific">Candidatus Kentrum sp. TUN</name>
    <dbReference type="NCBI Taxonomy" id="2126343"/>
    <lineage>
        <taxon>Bacteria</taxon>
        <taxon>Pseudomonadati</taxon>
        <taxon>Pseudomonadota</taxon>
        <taxon>Gammaproteobacteria</taxon>
        <taxon>Candidatus Kentrum</taxon>
    </lineage>
</organism>
<evidence type="ECO:0000256" key="8">
    <source>
        <dbReference type="RuleBase" id="RU003878"/>
    </source>
</evidence>
<reference evidence="9" key="1">
    <citation type="submission" date="2019-02" db="EMBL/GenBank/DDBJ databases">
        <authorList>
            <person name="Gruber-Vodicka R. H."/>
            <person name="Seah K. B. B."/>
        </authorList>
    </citation>
    <scope>NUCLEOTIDE SEQUENCE</scope>
    <source>
        <strain evidence="9">BECK_BY1</strain>
        <strain evidence="11">BECK_BY2</strain>
        <strain evidence="10">BECK_BY3</strain>
    </source>
</reference>
<dbReference type="PIRSF" id="PIRSF002181">
    <property type="entry name" value="Ribosomal_L13"/>
    <property type="match status" value="1"/>
</dbReference>
<protein>
    <recommendedName>
        <fullName evidence="5 6">Large ribosomal subunit protein uL13</fullName>
    </recommendedName>
</protein>
<dbReference type="GO" id="GO:0022625">
    <property type="term" value="C:cytosolic large ribosomal subunit"/>
    <property type="evidence" value="ECO:0007669"/>
    <property type="project" value="TreeGrafter"/>
</dbReference>
<evidence type="ECO:0000256" key="5">
    <source>
        <dbReference type="ARBA" id="ARBA00035201"/>
    </source>
</evidence>
<dbReference type="EMBL" id="CAADFV010000193">
    <property type="protein sequence ID" value="VFK69300.1"/>
    <property type="molecule type" value="Genomic_DNA"/>
</dbReference>
<dbReference type="Gene3D" id="3.90.1180.10">
    <property type="entry name" value="Ribosomal protein L13"/>
    <property type="match status" value="1"/>
</dbReference>
<dbReference type="GO" id="GO:0017148">
    <property type="term" value="P:negative regulation of translation"/>
    <property type="evidence" value="ECO:0007669"/>
    <property type="project" value="TreeGrafter"/>
</dbReference>
<evidence type="ECO:0000256" key="2">
    <source>
        <dbReference type="ARBA" id="ARBA00011838"/>
    </source>
</evidence>